<evidence type="ECO:0008006" key="3">
    <source>
        <dbReference type="Google" id="ProtNLM"/>
    </source>
</evidence>
<dbReference type="AlphaFoldDB" id="A0A345XW42"/>
<organism evidence="1 2">
    <name type="scientific">Streptomyces armeniacus</name>
    <dbReference type="NCBI Taxonomy" id="83291"/>
    <lineage>
        <taxon>Bacteria</taxon>
        <taxon>Bacillati</taxon>
        <taxon>Actinomycetota</taxon>
        <taxon>Actinomycetes</taxon>
        <taxon>Kitasatosporales</taxon>
        <taxon>Streptomycetaceae</taxon>
        <taxon>Streptomyces</taxon>
    </lineage>
</organism>
<proteinExistence type="predicted"/>
<dbReference type="RefSeq" id="WP_208882352.1">
    <property type="nucleotide sequence ID" value="NZ_CP031320.1"/>
</dbReference>
<evidence type="ECO:0000313" key="2">
    <source>
        <dbReference type="Proteomes" id="UP000254425"/>
    </source>
</evidence>
<dbReference type="KEGG" id="sarm:DVA86_27780"/>
<reference evidence="1 2" key="1">
    <citation type="submission" date="2018-07" db="EMBL/GenBank/DDBJ databases">
        <title>Draft genome of the type strain Streptomyces armeniacus ATCC 15676.</title>
        <authorList>
            <person name="Labana P."/>
            <person name="Gosse J.T."/>
            <person name="Boddy C.N."/>
        </authorList>
    </citation>
    <scope>NUCLEOTIDE SEQUENCE [LARGE SCALE GENOMIC DNA]</scope>
    <source>
        <strain evidence="1 2">ATCC 15676</strain>
    </source>
</reference>
<sequence length="168" mass="19224">MDSTQRACREFVHSLGLPRVDSIGSLIPVVERRTGCRIRVEEAPRECDTDVCGLWIRAHDVDHVFVHRDTSRAHQDHIIAHELAHILCEHRPPEAGGITLPTTITERLMPSLDPELIRMILGRTNYEYQDEREAELIASHLQHRIHRPAPPEVDPADRVAHTLLRQRG</sequence>
<dbReference type="Gene3D" id="1.10.10.2910">
    <property type="match status" value="1"/>
</dbReference>
<protein>
    <recommendedName>
        <fullName evidence="3">ImmA/IrrE family metallo-endopeptidase</fullName>
    </recommendedName>
</protein>
<dbReference type="Proteomes" id="UP000254425">
    <property type="component" value="Chromosome"/>
</dbReference>
<name>A0A345XW42_9ACTN</name>
<gene>
    <name evidence="1" type="ORF">DVA86_27780</name>
</gene>
<keyword evidence="2" id="KW-1185">Reference proteome</keyword>
<accession>A0A345XW42</accession>
<evidence type="ECO:0000313" key="1">
    <source>
        <dbReference type="EMBL" id="AXK35858.1"/>
    </source>
</evidence>
<dbReference type="EMBL" id="CP031320">
    <property type="protein sequence ID" value="AXK35858.1"/>
    <property type="molecule type" value="Genomic_DNA"/>
</dbReference>